<dbReference type="Proteomes" id="UP000755654">
    <property type="component" value="Unassembled WGS sequence"/>
</dbReference>
<keyword evidence="5" id="KW-0378">Hydrolase</keyword>
<evidence type="ECO:0000256" key="1">
    <source>
        <dbReference type="ARBA" id="ARBA00010923"/>
    </source>
</evidence>
<dbReference type="InterPro" id="IPR000055">
    <property type="entry name" value="Restrct_endonuc_typeI_TRD"/>
</dbReference>
<comment type="caution">
    <text evidence="5">The sequence shown here is derived from an EMBL/GenBank/DDBJ whole genome shotgun (WGS) entry which is preliminary data.</text>
</comment>
<dbReference type="Gene3D" id="3.90.220.20">
    <property type="entry name" value="DNA methylase specificity domains"/>
    <property type="match status" value="1"/>
</dbReference>
<reference evidence="5 6" key="1">
    <citation type="journal article" date="2021" name="ISME J.">
        <title>Genomic evolution of the class Acidithiobacillia: deep-branching Proteobacteria living in extreme acidic conditions.</title>
        <authorList>
            <person name="Moya-Beltran A."/>
            <person name="Beard S."/>
            <person name="Rojas-Villalobos C."/>
            <person name="Issotta F."/>
            <person name="Gallardo Y."/>
            <person name="Ulloa R."/>
            <person name="Giaveno A."/>
            <person name="Degli Esposti M."/>
            <person name="Johnson D.B."/>
            <person name="Quatrini R."/>
        </authorList>
    </citation>
    <scope>NUCLEOTIDE SEQUENCE [LARGE SCALE GENOMIC DNA]</scope>
    <source>
        <strain evidence="5 6">RW2</strain>
    </source>
</reference>
<sequence length="367" mass="41127">MKWGAFSFGRMFNRIAQGHRLKKEDQTSGDLPFVMAGITNTGVVNYVSNLIERFPANSITVDIFGNTFYRDYAFGAGDDTGVYWSTEKHYSKAVMLFLAAAMRKSLEGQFDYGKKLRSSQSLNLKMMLPVKNGEPDFAFMEKFIPEFMRQLVTGVEHEHVEKVNAYLAVTGLKDCTLTAEEQKAVDDYTHVVRMDRTKLEAFRLETLFGMATRGKRLKSADRIPGSLPFVTAGEKEEGVSAFIGNDVTVFPENTTTIDMFGSAKYRNYAYGADDHVAVVHTENLPKNAAIFVTAAIHKASYTGKFDYGRNFYAKDADDLVISLPVKDGEPNYDFMALLIAAIQKLVIKDVILFAERRIAAYRKAICS</sequence>
<dbReference type="SUPFAM" id="SSF116734">
    <property type="entry name" value="DNA methylase specificity domain"/>
    <property type="match status" value="1"/>
</dbReference>
<proteinExistence type="inferred from homology"/>
<evidence type="ECO:0000313" key="5">
    <source>
        <dbReference type="EMBL" id="MBU2760303.1"/>
    </source>
</evidence>
<keyword evidence="5" id="KW-0255">Endonuclease</keyword>
<keyword evidence="6" id="KW-1185">Reference proteome</keyword>
<keyword evidence="3" id="KW-0238">DNA-binding</keyword>
<protein>
    <submittedName>
        <fullName evidence="5">Restriction endonuclease</fullName>
    </submittedName>
</protein>
<evidence type="ECO:0000313" key="6">
    <source>
        <dbReference type="Proteomes" id="UP000755654"/>
    </source>
</evidence>
<dbReference type="Pfam" id="PF01420">
    <property type="entry name" value="Methylase_S"/>
    <property type="match status" value="1"/>
</dbReference>
<evidence type="ECO:0000256" key="2">
    <source>
        <dbReference type="ARBA" id="ARBA00022747"/>
    </source>
</evidence>
<name>A0ABS5ZYX5_9PROT</name>
<evidence type="ECO:0000256" key="3">
    <source>
        <dbReference type="ARBA" id="ARBA00023125"/>
    </source>
</evidence>
<organism evidence="5 6">
    <name type="scientific">Acidithiobacillus sulfurivorans</name>
    <dbReference type="NCBI Taxonomy" id="1958756"/>
    <lineage>
        <taxon>Bacteria</taxon>
        <taxon>Pseudomonadati</taxon>
        <taxon>Pseudomonadota</taxon>
        <taxon>Acidithiobacillia</taxon>
        <taxon>Acidithiobacillales</taxon>
        <taxon>Acidithiobacillaceae</taxon>
        <taxon>Acidithiobacillus</taxon>
    </lineage>
</organism>
<dbReference type="InterPro" id="IPR044946">
    <property type="entry name" value="Restrct_endonuc_typeI_TRD_sf"/>
</dbReference>
<evidence type="ECO:0000259" key="4">
    <source>
        <dbReference type="Pfam" id="PF01420"/>
    </source>
</evidence>
<gene>
    <name evidence="5" type="ORF">HAP95_09100</name>
</gene>
<dbReference type="EMBL" id="JAAOMP010000097">
    <property type="protein sequence ID" value="MBU2760303.1"/>
    <property type="molecule type" value="Genomic_DNA"/>
</dbReference>
<keyword evidence="2" id="KW-0680">Restriction system</keyword>
<feature type="domain" description="Type I restriction modification DNA specificity" evidence="4">
    <location>
        <begin position="3"/>
        <end position="151"/>
    </location>
</feature>
<comment type="similarity">
    <text evidence="1">Belongs to the type-I restriction system S methylase family.</text>
</comment>
<dbReference type="GO" id="GO:0004519">
    <property type="term" value="F:endonuclease activity"/>
    <property type="evidence" value="ECO:0007669"/>
    <property type="project" value="UniProtKB-KW"/>
</dbReference>
<dbReference type="RefSeq" id="WP_368356571.1">
    <property type="nucleotide sequence ID" value="NZ_JAAOMP010000097.1"/>
</dbReference>
<accession>A0ABS5ZYX5</accession>
<keyword evidence="5" id="KW-0540">Nuclease</keyword>